<dbReference type="EMBL" id="JAVHJS010000021">
    <property type="protein sequence ID" value="KAK2823835.1"/>
    <property type="molecule type" value="Genomic_DNA"/>
</dbReference>
<evidence type="ECO:0000313" key="4">
    <source>
        <dbReference type="EMBL" id="KAK2823835.1"/>
    </source>
</evidence>
<keyword evidence="5" id="KW-1185">Reference proteome</keyword>
<dbReference type="SMART" id="SM00908">
    <property type="entry name" value="Gal-bind_lectin"/>
    <property type="match status" value="1"/>
</dbReference>
<dbReference type="InterPro" id="IPR036116">
    <property type="entry name" value="FN3_sf"/>
</dbReference>
<sequence>MEATVIEMAALGRALHPGMMYDCRSDSIIPGISLWDNETIKKGVVSSRQPKTDLKFTSSDSLSEKAKLLDVSTSLSASILGGLVDVGGSARFLRDNKSSARQSRVSLQYSQTTRYEEFTMDRNITFHNILEDQTATHVTAVLYGAQAFMVFDLTSNENEDKEEIEGTLNIMVKNIPFIDIEGVGGLKMSDGEKKCLTRSAQNPTTYIEALQLYKELPSLLRKRENDAVPVKVWLYPLVHLSKKAATLEREIPRMLITKTESLLDDLGNAEIQCNDLITNTTINNFPDVRQRLKTFQDFLGIYKMMFLKSLRRLIPAIRGGKVQDQALTEIIAIHQKSPFRAEKLNQWLENNQSELHLLNLYTQQLSGVPVLKYSALMSSILIDPSVDSVVCLCFTSLKYEDPNLSILTKFLKVDEFENLITVSEPAEQLWFQRPELNEKMKHSFFLFRSFFQANKDDTQMRFVIVSVPDPSNPGISIRLYKKGKMVDSAFQPVSKPPAPKVNIQDKNIILKLQKSPTGSTEWFRVEYRTTHVSDSEADVEKWEVTDTPDVQENFTLTDIKPANQYWVRYRAISEVGVSEPSDSVLFFRQGKLKTGKFITELRTQMMGNLATSKWSPSNIQSEVISLSNNPNRAFIWIKTAHICHFHSPGVYGFLWFIAYSPQKFPCYAEVPGGMKIGMALCIQGVLFERDRPFFFSLRTGPNSKDDIAFNLKIKPNNYSEGRIRQNINLANSVKYFGCPLSKGSHFIFFIVINQKAYEVYLDGRKYCSYNHIIPVDKVKMIHIDGFGCNINSVGFVLNWSASSFGKEQRSGIPQWELSNIQSDIKYPLCKPVFVNGRRLIPGYHETQAHITGGAFYCGPLVAVEHISTSLVSLH</sequence>
<dbReference type="PROSITE" id="PS51304">
    <property type="entry name" value="GALECTIN"/>
    <property type="match status" value="1"/>
</dbReference>
<dbReference type="CDD" id="cd00063">
    <property type="entry name" value="FN3"/>
    <property type="match status" value="1"/>
</dbReference>
<proteinExistence type="predicted"/>
<dbReference type="Gene3D" id="2.60.40.10">
    <property type="entry name" value="Immunoglobulins"/>
    <property type="match status" value="1"/>
</dbReference>
<feature type="domain" description="Galectin" evidence="3">
    <location>
        <begin position="666"/>
        <end position="796"/>
    </location>
</feature>
<dbReference type="GO" id="GO:0030246">
    <property type="term" value="F:carbohydrate binding"/>
    <property type="evidence" value="ECO:0007669"/>
    <property type="project" value="UniProtKB-KW"/>
</dbReference>
<dbReference type="Pfam" id="PF00041">
    <property type="entry name" value="fn3"/>
    <property type="match status" value="1"/>
</dbReference>
<feature type="domain" description="Fibronectin type-III" evidence="2">
    <location>
        <begin position="492"/>
        <end position="592"/>
    </location>
</feature>
<protein>
    <recommendedName>
        <fullName evidence="6">Fibronectin type-III domain-containing protein</fullName>
    </recommendedName>
</protein>
<accession>A0AA88LTM3</accession>
<keyword evidence="1" id="KW-0430">Lectin</keyword>
<gene>
    <name evidence="4" type="ORF">Q7C36_020435</name>
</gene>
<dbReference type="PANTHER" id="PTHR31594">
    <property type="entry name" value="AIG1-TYPE G DOMAIN-CONTAINING PROTEIN"/>
    <property type="match status" value="1"/>
</dbReference>
<dbReference type="SMART" id="SM00276">
    <property type="entry name" value="GLECT"/>
    <property type="match status" value="1"/>
</dbReference>
<evidence type="ECO:0008006" key="6">
    <source>
        <dbReference type="Google" id="ProtNLM"/>
    </source>
</evidence>
<dbReference type="Pfam" id="PF00337">
    <property type="entry name" value="Gal-bind_lectin"/>
    <property type="match status" value="1"/>
</dbReference>
<dbReference type="InterPro" id="IPR040581">
    <property type="entry name" value="Thioredoxin_11"/>
</dbReference>
<dbReference type="Gene3D" id="2.60.120.200">
    <property type="match status" value="1"/>
</dbReference>
<evidence type="ECO:0000259" key="3">
    <source>
        <dbReference type="PROSITE" id="PS51304"/>
    </source>
</evidence>
<dbReference type="AlphaFoldDB" id="A0AA88LTM3"/>
<dbReference type="SUPFAM" id="SSF49899">
    <property type="entry name" value="Concanavalin A-like lectins/glucanases"/>
    <property type="match status" value="1"/>
</dbReference>
<name>A0AA88LTM3_TACVA</name>
<dbReference type="SUPFAM" id="SSF49265">
    <property type="entry name" value="Fibronectin type III"/>
    <property type="match status" value="1"/>
</dbReference>
<comment type="caution">
    <text evidence="4">The sequence shown here is derived from an EMBL/GenBank/DDBJ whole genome shotgun (WGS) entry which is preliminary data.</text>
</comment>
<dbReference type="InterPro" id="IPR003961">
    <property type="entry name" value="FN3_dom"/>
</dbReference>
<dbReference type="InterPro" id="IPR001079">
    <property type="entry name" value="Galectin_CRD"/>
</dbReference>
<dbReference type="Proteomes" id="UP001187315">
    <property type="component" value="Unassembled WGS sequence"/>
</dbReference>
<dbReference type="InterPro" id="IPR013783">
    <property type="entry name" value="Ig-like_fold"/>
</dbReference>
<dbReference type="Pfam" id="PF21109">
    <property type="entry name" value="Stonustoxin_helical"/>
    <property type="match status" value="1"/>
</dbReference>
<dbReference type="PANTHER" id="PTHR31594:SF11">
    <property type="entry name" value="NEOVERRUCOTOXIN SUBUNIT ALPHA-LIKE ISOFORM X1-RELATED"/>
    <property type="match status" value="1"/>
</dbReference>
<evidence type="ECO:0000256" key="1">
    <source>
        <dbReference type="ARBA" id="ARBA00022734"/>
    </source>
</evidence>
<dbReference type="Pfam" id="PF18078">
    <property type="entry name" value="Thioredoxin_11"/>
    <property type="match status" value="1"/>
</dbReference>
<evidence type="ECO:0000259" key="2">
    <source>
        <dbReference type="PROSITE" id="PS50853"/>
    </source>
</evidence>
<dbReference type="InterPro" id="IPR048997">
    <property type="entry name" value="Stonustoxin-like_helical"/>
</dbReference>
<evidence type="ECO:0000313" key="5">
    <source>
        <dbReference type="Proteomes" id="UP001187315"/>
    </source>
</evidence>
<organism evidence="4 5">
    <name type="scientific">Tachysurus vachellii</name>
    <name type="common">Darkbarbel catfish</name>
    <name type="synonym">Pelteobagrus vachellii</name>
    <dbReference type="NCBI Taxonomy" id="175792"/>
    <lineage>
        <taxon>Eukaryota</taxon>
        <taxon>Metazoa</taxon>
        <taxon>Chordata</taxon>
        <taxon>Craniata</taxon>
        <taxon>Vertebrata</taxon>
        <taxon>Euteleostomi</taxon>
        <taxon>Actinopterygii</taxon>
        <taxon>Neopterygii</taxon>
        <taxon>Teleostei</taxon>
        <taxon>Ostariophysi</taxon>
        <taxon>Siluriformes</taxon>
        <taxon>Bagridae</taxon>
        <taxon>Tachysurus</taxon>
    </lineage>
</organism>
<reference evidence="4" key="1">
    <citation type="submission" date="2023-08" db="EMBL/GenBank/DDBJ databases">
        <title>Pelteobagrus vachellii genome.</title>
        <authorList>
            <person name="Liu H."/>
        </authorList>
    </citation>
    <scope>NUCLEOTIDE SEQUENCE</scope>
    <source>
        <strain evidence="4">PRFRI_2022a</strain>
        <tissue evidence="4">Muscle</tissue>
    </source>
</reference>
<dbReference type="InterPro" id="IPR013320">
    <property type="entry name" value="ConA-like_dom_sf"/>
</dbReference>
<dbReference type="PROSITE" id="PS50853">
    <property type="entry name" value="FN3"/>
    <property type="match status" value="1"/>
</dbReference>
<dbReference type="InterPro" id="IPR052090">
    <property type="entry name" value="Cytolytic_pore-forming_toxin"/>
</dbReference>